<evidence type="ECO:0000256" key="1">
    <source>
        <dbReference type="SAM" id="MobiDB-lite"/>
    </source>
</evidence>
<reference evidence="3" key="1">
    <citation type="submission" date="2019-09" db="UniProtKB">
        <authorList>
            <consortium name="WormBaseParasite"/>
        </authorList>
    </citation>
    <scope>IDENTIFICATION</scope>
</reference>
<dbReference type="Proteomes" id="UP000050761">
    <property type="component" value="Unassembled WGS sequence"/>
</dbReference>
<dbReference type="AlphaFoldDB" id="A0A183GV74"/>
<proteinExistence type="predicted"/>
<evidence type="ECO:0000313" key="3">
    <source>
        <dbReference type="WBParaSite" id="HPBE_0002659401-mRNA-1"/>
    </source>
</evidence>
<sequence>LCDFCTAVIDKLKYRQSTEGADFEKNMLDECWKYNGTSGDDGNVCELVNKVNLDRLSKDKTLKICIDEKMCATKAKEIKAGKEEDQEEGEARRKQEEEEEKKYEEIENIKSEVPKRD</sequence>
<keyword evidence="2" id="KW-1185">Reference proteome</keyword>
<organism evidence="2 3">
    <name type="scientific">Heligmosomoides polygyrus</name>
    <name type="common">Parasitic roundworm</name>
    <dbReference type="NCBI Taxonomy" id="6339"/>
    <lineage>
        <taxon>Eukaryota</taxon>
        <taxon>Metazoa</taxon>
        <taxon>Ecdysozoa</taxon>
        <taxon>Nematoda</taxon>
        <taxon>Chromadorea</taxon>
        <taxon>Rhabditida</taxon>
        <taxon>Rhabditina</taxon>
        <taxon>Rhabditomorpha</taxon>
        <taxon>Strongyloidea</taxon>
        <taxon>Heligmosomidae</taxon>
        <taxon>Heligmosomoides</taxon>
    </lineage>
</organism>
<accession>A0A183GV74</accession>
<evidence type="ECO:0000313" key="2">
    <source>
        <dbReference type="Proteomes" id="UP000050761"/>
    </source>
</evidence>
<feature type="region of interest" description="Disordered" evidence="1">
    <location>
        <begin position="77"/>
        <end position="117"/>
    </location>
</feature>
<name>A0A183GV74_HELPZ</name>
<dbReference type="WBParaSite" id="HPBE_0002659401-mRNA-1">
    <property type="protein sequence ID" value="HPBE_0002659401-mRNA-1"/>
    <property type="gene ID" value="HPBE_0002659401"/>
</dbReference>
<protein>
    <submittedName>
        <fullName evidence="3">Saposin B-type domain-containing protein</fullName>
    </submittedName>
</protein>